<evidence type="ECO:0000313" key="8">
    <source>
        <dbReference type="Proteomes" id="UP000233837"/>
    </source>
</evidence>
<dbReference type="STRING" id="906689.A0A2I0W6G2"/>
<evidence type="ECO:0000256" key="4">
    <source>
        <dbReference type="ARBA" id="ARBA00022857"/>
    </source>
</evidence>
<dbReference type="Pfam" id="PF00743">
    <property type="entry name" value="FMO-like"/>
    <property type="match status" value="2"/>
</dbReference>
<keyword evidence="3 6" id="KW-0274">FAD</keyword>
<comment type="cofactor">
    <cofactor evidence="6">
        <name>FAD</name>
        <dbReference type="ChEBI" id="CHEBI:57692"/>
    </cofactor>
</comment>
<protein>
    <recommendedName>
        <fullName evidence="6">Flavin-containing monooxygenase</fullName>
        <ecNumber evidence="6">1.-.-.-</ecNumber>
    </recommendedName>
</protein>
<dbReference type="InterPro" id="IPR036188">
    <property type="entry name" value="FAD/NAD-bd_sf"/>
</dbReference>
<keyword evidence="5 6" id="KW-0560">Oxidoreductase</keyword>
<name>A0A2I0W6G2_9ASPA</name>
<dbReference type="PANTHER" id="PTHR23023">
    <property type="entry name" value="DIMETHYLANILINE MONOOXYGENASE"/>
    <property type="match status" value="1"/>
</dbReference>
<keyword evidence="4" id="KW-0521">NADP</keyword>
<organism evidence="7 8">
    <name type="scientific">Dendrobium catenatum</name>
    <dbReference type="NCBI Taxonomy" id="906689"/>
    <lineage>
        <taxon>Eukaryota</taxon>
        <taxon>Viridiplantae</taxon>
        <taxon>Streptophyta</taxon>
        <taxon>Embryophyta</taxon>
        <taxon>Tracheophyta</taxon>
        <taxon>Spermatophyta</taxon>
        <taxon>Magnoliopsida</taxon>
        <taxon>Liliopsida</taxon>
        <taxon>Asparagales</taxon>
        <taxon>Orchidaceae</taxon>
        <taxon>Epidendroideae</taxon>
        <taxon>Malaxideae</taxon>
        <taxon>Dendrobiinae</taxon>
        <taxon>Dendrobium</taxon>
    </lineage>
</organism>
<dbReference type="OrthoDB" id="66881at2759"/>
<dbReference type="EC" id="1.-.-.-" evidence="6"/>
<sequence>MPRSCSVAVIGAGVSGLSAARELLREGHRVVVFEKSNRVGGTWVYNPHADSDPSGLDPNRRIVHGSLYRSLRTNLPRPLMGFSDYPFPDPEASFGDPRAFPGHREVLAFIEAFALEEGVIDVVRLGVEVVRVERVGERKDQWVVEWRRTLEAHEALETEGFEAVVVCNGHHTQPRFADIPGIQKWPGKQIHSHNYRYPEPFQDQVVVIIGRGASAFDISKEISKLAKEVHVASRSSDFEPGKLDEYDKIWQHLMIKCVHEDGTVAFEDGSAVLADVILHCTGYSCSFPFFDANEIVNIDDNRVGPLFKHVFPPHLAPWISFVGLTSKSIIFLMIELQSKWVAKVLSGKVKLPSVENMLSSVKEHYVTMEEMQRPKHHTHYLSPQEPEYLNCLAAEIGLPPIEEWKLQMYSLVMKCIMSHDGGYRDKWDADHWMSQSMTTNLREGTFNIESLPNS</sequence>
<dbReference type="Gene3D" id="3.50.50.60">
    <property type="entry name" value="FAD/NAD(P)-binding domain"/>
    <property type="match status" value="2"/>
</dbReference>
<dbReference type="GO" id="GO:0004499">
    <property type="term" value="F:N,N-dimethylaniline monooxygenase activity"/>
    <property type="evidence" value="ECO:0007669"/>
    <property type="project" value="InterPro"/>
</dbReference>
<dbReference type="InterPro" id="IPR020946">
    <property type="entry name" value="Flavin_mOase-like"/>
</dbReference>
<dbReference type="Proteomes" id="UP000233837">
    <property type="component" value="Unassembled WGS sequence"/>
</dbReference>
<accession>A0A2I0W6G2</accession>
<evidence type="ECO:0000256" key="6">
    <source>
        <dbReference type="RuleBase" id="RU361177"/>
    </source>
</evidence>
<dbReference type="SUPFAM" id="SSF51905">
    <property type="entry name" value="FAD/NAD(P)-binding domain"/>
    <property type="match status" value="2"/>
</dbReference>
<dbReference type="GO" id="GO:0050661">
    <property type="term" value="F:NADP binding"/>
    <property type="evidence" value="ECO:0007669"/>
    <property type="project" value="InterPro"/>
</dbReference>
<dbReference type="PIRSF" id="PIRSF000332">
    <property type="entry name" value="FMO"/>
    <property type="match status" value="1"/>
</dbReference>
<dbReference type="FunFam" id="3.50.50.60:FF:000099">
    <property type="entry name" value="Flavin-containing monooxygenase"/>
    <property type="match status" value="1"/>
</dbReference>
<comment type="similarity">
    <text evidence="1 6">Belongs to the FMO family.</text>
</comment>
<gene>
    <name evidence="7" type="ORF">MA16_Dca007242</name>
</gene>
<keyword evidence="6 7" id="KW-0503">Monooxygenase</keyword>
<dbReference type="InterPro" id="IPR050346">
    <property type="entry name" value="FMO-like"/>
</dbReference>
<evidence type="ECO:0000256" key="3">
    <source>
        <dbReference type="ARBA" id="ARBA00022827"/>
    </source>
</evidence>
<reference evidence="7 8" key="1">
    <citation type="journal article" date="2016" name="Sci. Rep.">
        <title>The Dendrobium catenatum Lindl. genome sequence provides insights into polysaccharide synthase, floral development and adaptive evolution.</title>
        <authorList>
            <person name="Zhang G.Q."/>
            <person name="Xu Q."/>
            <person name="Bian C."/>
            <person name="Tsai W.C."/>
            <person name="Yeh C.M."/>
            <person name="Liu K.W."/>
            <person name="Yoshida K."/>
            <person name="Zhang L.S."/>
            <person name="Chang S.B."/>
            <person name="Chen F."/>
            <person name="Shi Y."/>
            <person name="Su Y.Y."/>
            <person name="Zhang Y.Q."/>
            <person name="Chen L.J."/>
            <person name="Yin Y."/>
            <person name="Lin M."/>
            <person name="Huang H."/>
            <person name="Deng H."/>
            <person name="Wang Z.W."/>
            <person name="Zhu S.L."/>
            <person name="Zhao X."/>
            <person name="Deng C."/>
            <person name="Niu S.C."/>
            <person name="Huang J."/>
            <person name="Wang M."/>
            <person name="Liu G.H."/>
            <person name="Yang H.J."/>
            <person name="Xiao X.J."/>
            <person name="Hsiao Y.Y."/>
            <person name="Wu W.L."/>
            <person name="Chen Y.Y."/>
            <person name="Mitsuda N."/>
            <person name="Ohme-Takagi M."/>
            <person name="Luo Y.B."/>
            <person name="Van de Peer Y."/>
            <person name="Liu Z.J."/>
        </authorList>
    </citation>
    <scope>NUCLEOTIDE SEQUENCE [LARGE SCALE GENOMIC DNA]</scope>
    <source>
        <tissue evidence="7">The whole plant</tissue>
    </source>
</reference>
<dbReference type="EMBL" id="KZ502882">
    <property type="protein sequence ID" value="PKU71245.1"/>
    <property type="molecule type" value="Genomic_DNA"/>
</dbReference>
<keyword evidence="2 6" id="KW-0285">Flavoprotein</keyword>
<proteinExistence type="inferred from homology"/>
<dbReference type="InterPro" id="IPR000960">
    <property type="entry name" value="Flavin_mOase"/>
</dbReference>
<dbReference type="AlphaFoldDB" id="A0A2I0W6G2"/>
<evidence type="ECO:0000256" key="5">
    <source>
        <dbReference type="ARBA" id="ARBA00023002"/>
    </source>
</evidence>
<evidence type="ECO:0000313" key="7">
    <source>
        <dbReference type="EMBL" id="PKU71245.1"/>
    </source>
</evidence>
<dbReference type="GO" id="GO:0050660">
    <property type="term" value="F:flavin adenine dinucleotide binding"/>
    <property type="evidence" value="ECO:0007669"/>
    <property type="project" value="InterPro"/>
</dbReference>
<dbReference type="PRINTS" id="PR00370">
    <property type="entry name" value="FMOXYGENASE"/>
</dbReference>
<evidence type="ECO:0000256" key="1">
    <source>
        <dbReference type="ARBA" id="ARBA00009183"/>
    </source>
</evidence>
<reference evidence="7 8" key="2">
    <citation type="journal article" date="2017" name="Nature">
        <title>The Apostasia genome and the evolution of orchids.</title>
        <authorList>
            <person name="Zhang G.Q."/>
            <person name="Liu K.W."/>
            <person name="Li Z."/>
            <person name="Lohaus R."/>
            <person name="Hsiao Y.Y."/>
            <person name="Niu S.C."/>
            <person name="Wang J.Y."/>
            <person name="Lin Y.C."/>
            <person name="Xu Q."/>
            <person name="Chen L.J."/>
            <person name="Yoshida K."/>
            <person name="Fujiwara S."/>
            <person name="Wang Z.W."/>
            <person name="Zhang Y.Q."/>
            <person name="Mitsuda N."/>
            <person name="Wang M."/>
            <person name="Liu G.H."/>
            <person name="Pecoraro L."/>
            <person name="Huang H.X."/>
            <person name="Xiao X.J."/>
            <person name="Lin M."/>
            <person name="Wu X.Y."/>
            <person name="Wu W.L."/>
            <person name="Chen Y.Y."/>
            <person name="Chang S.B."/>
            <person name="Sakamoto S."/>
            <person name="Ohme-Takagi M."/>
            <person name="Yagi M."/>
            <person name="Zeng S.J."/>
            <person name="Shen C.Y."/>
            <person name="Yeh C.M."/>
            <person name="Luo Y.B."/>
            <person name="Tsai W.C."/>
            <person name="Van de Peer Y."/>
            <person name="Liu Z.J."/>
        </authorList>
    </citation>
    <scope>NUCLEOTIDE SEQUENCE [LARGE SCALE GENOMIC DNA]</scope>
    <source>
        <tissue evidence="7">The whole plant</tissue>
    </source>
</reference>
<keyword evidence="8" id="KW-1185">Reference proteome</keyword>
<evidence type="ECO:0000256" key="2">
    <source>
        <dbReference type="ARBA" id="ARBA00022630"/>
    </source>
</evidence>